<dbReference type="PROSITE" id="PS50943">
    <property type="entry name" value="HTH_CROC1"/>
    <property type="match status" value="1"/>
</dbReference>
<dbReference type="EMBL" id="PEKC01000057">
    <property type="protein sequence ID" value="PII35193.1"/>
    <property type="molecule type" value="Genomic_DNA"/>
</dbReference>
<evidence type="ECO:0000256" key="1">
    <source>
        <dbReference type="ARBA" id="ARBA00023125"/>
    </source>
</evidence>
<evidence type="ECO:0000259" key="2">
    <source>
        <dbReference type="PROSITE" id="PS50943"/>
    </source>
</evidence>
<dbReference type="InterPro" id="IPR010982">
    <property type="entry name" value="Lambda_DNA-bd_dom_sf"/>
</dbReference>
<dbReference type="Gene3D" id="1.10.260.40">
    <property type="entry name" value="lambda repressor-like DNA-binding domains"/>
    <property type="match status" value="1"/>
</dbReference>
<proteinExistence type="predicted"/>
<dbReference type="SMART" id="SM00530">
    <property type="entry name" value="HTH_XRE"/>
    <property type="match status" value="1"/>
</dbReference>
<name>A0A2G7T801_9FLAO</name>
<organism evidence="3">
    <name type="scientific">Chryseobacterium sp. B5</name>
    <dbReference type="NCBI Taxonomy" id="2050562"/>
    <lineage>
        <taxon>Bacteria</taxon>
        <taxon>Pseudomonadati</taxon>
        <taxon>Bacteroidota</taxon>
        <taxon>Flavobacteriia</taxon>
        <taxon>Flavobacteriales</taxon>
        <taxon>Weeksellaceae</taxon>
        <taxon>Chryseobacterium group</taxon>
        <taxon>Chryseobacterium</taxon>
    </lineage>
</organism>
<accession>A0A2G7T801</accession>
<comment type="caution">
    <text evidence="3">The sequence shown here is derived from an EMBL/GenBank/DDBJ whole genome shotgun (WGS) entry which is preliminary data.</text>
</comment>
<dbReference type="PANTHER" id="PTHR36924">
    <property type="entry name" value="ANTITOXIN HIGA-1"/>
    <property type="match status" value="1"/>
</dbReference>
<dbReference type="CDD" id="cd00093">
    <property type="entry name" value="HTH_XRE"/>
    <property type="match status" value="1"/>
</dbReference>
<feature type="domain" description="HTH cro/C1-type" evidence="2">
    <location>
        <begin position="23"/>
        <end position="69"/>
    </location>
</feature>
<reference evidence="3" key="1">
    <citation type="submission" date="2017-10" db="EMBL/GenBank/DDBJ databases">
        <title>Chryseobacterium sp. B5 is a hydrocarbonoclastic and plant growth promoting bacterium.</title>
        <authorList>
            <person name="Thijs S."/>
            <person name="Gkorezis P."/>
            <person name="Van Hamme J."/>
        </authorList>
    </citation>
    <scope>NUCLEOTIDE SEQUENCE</scope>
    <source>
        <strain evidence="3">B5</strain>
    </source>
</reference>
<evidence type="ECO:0000313" key="3">
    <source>
        <dbReference type="EMBL" id="PII35193.1"/>
    </source>
</evidence>
<gene>
    <name evidence="3" type="primary">higA</name>
    <name evidence="3" type="ORF">CTI11_15610</name>
</gene>
<protein>
    <submittedName>
        <fullName evidence="3">Addiction module antidote protein, HigA family</fullName>
    </submittedName>
</protein>
<keyword evidence="1" id="KW-0238">DNA-binding</keyword>
<dbReference type="Pfam" id="PF01381">
    <property type="entry name" value="HTH_3"/>
    <property type="match status" value="1"/>
</dbReference>
<dbReference type="InterPro" id="IPR013430">
    <property type="entry name" value="Toxin_antidote_HigA"/>
</dbReference>
<dbReference type="SUPFAM" id="SSF47413">
    <property type="entry name" value="lambda repressor-like DNA-binding domains"/>
    <property type="match status" value="1"/>
</dbReference>
<dbReference type="GO" id="GO:0003677">
    <property type="term" value="F:DNA binding"/>
    <property type="evidence" value="ECO:0007669"/>
    <property type="project" value="UniProtKB-KW"/>
</dbReference>
<dbReference type="PANTHER" id="PTHR36924:SF1">
    <property type="entry name" value="ANTITOXIN HIGA-1"/>
    <property type="match status" value="1"/>
</dbReference>
<dbReference type="InterPro" id="IPR001387">
    <property type="entry name" value="Cro/C1-type_HTH"/>
</dbReference>
<dbReference type="AlphaFoldDB" id="A0A2G7T801"/>
<sequence>MNKPLNLPTPGEILATEFLEPMGLTQYRLAQAIHVPQTRIAAIVKNGRSITADTALRLARFFGTSVEFWMNLQSQYDADIAREAIGDDLESIEPFALQA</sequence>
<dbReference type="NCBIfam" id="TIGR02607">
    <property type="entry name" value="antidote_HigA"/>
    <property type="match status" value="1"/>
</dbReference>